<reference evidence="2 3" key="1">
    <citation type="submission" date="2019-12" db="EMBL/GenBank/DDBJ databases">
        <authorList>
            <person name="Alioto T."/>
            <person name="Alioto T."/>
            <person name="Gomez Garrido J."/>
        </authorList>
    </citation>
    <scope>NUCLEOTIDE SEQUENCE [LARGE SCALE GENOMIC DNA]</scope>
</reference>
<evidence type="ECO:0000313" key="2">
    <source>
        <dbReference type="EMBL" id="CAA3032490.1"/>
    </source>
</evidence>
<dbReference type="Gramene" id="OE9A022540T1">
    <property type="protein sequence ID" value="OE9A022540C1"/>
    <property type="gene ID" value="OE9A022540"/>
</dbReference>
<feature type="compositionally biased region" description="Basic and acidic residues" evidence="1">
    <location>
        <begin position="44"/>
        <end position="59"/>
    </location>
</feature>
<organism evidence="2 3">
    <name type="scientific">Olea europaea subsp. europaea</name>
    <dbReference type="NCBI Taxonomy" id="158383"/>
    <lineage>
        <taxon>Eukaryota</taxon>
        <taxon>Viridiplantae</taxon>
        <taxon>Streptophyta</taxon>
        <taxon>Embryophyta</taxon>
        <taxon>Tracheophyta</taxon>
        <taxon>Spermatophyta</taxon>
        <taxon>Magnoliopsida</taxon>
        <taxon>eudicotyledons</taxon>
        <taxon>Gunneridae</taxon>
        <taxon>Pentapetalae</taxon>
        <taxon>asterids</taxon>
        <taxon>lamiids</taxon>
        <taxon>Lamiales</taxon>
        <taxon>Oleaceae</taxon>
        <taxon>Oleeae</taxon>
        <taxon>Olea</taxon>
    </lineage>
</organism>
<dbReference type="OrthoDB" id="912943at2759"/>
<dbReference type="EMBL" id="CACTIH010009596">
    <property type="protein sequence ID" value="CAA3032490.1"/>
    <property type="molecule type" value="Genomic_DNA"/>
</dbReference>
<accession>A0A8S0VI29</accession>
<evidence type="ECO:0000313" key="3">
    <source>
        <dbReference type="Proteomes" id="UP000594638"/>
    </source>
</evidence>
<gene>
    <name evidence="2" type="ORF">OLEA9_A022540</name>
</gene>
<proteinExistence type="predicted"/>
<feature type="region of interest" description="Disordered" evidence="1">
    <location>
        <begin position="44"/>
        <end position="93"/>
    </location>
</feature>
<name>A0A8S0VI29_OLEEU</name>
<comment type="caution">
    <text evidence="2">The sequence shown here is derived from an EMBL/GenBank/DDBJ whole genome shotgun (WGS) entry which is preliminary data.</text>
</comment>
<dbReference type="Proteomes" id="UP000594638">
    <property type="component" value="Unassembled WGS sequence"/>
</dbReference>
<dbReference type="AlphaFoldDB" id="A0A8S0VI29"/>
<feature type="compositionally biased region" description="Polar residues" evidence="1">
    <location>
        <begin position="76"/>
        <end position="87"/>
    </location>
</feature>
<evidence type="ECO:0000256" key="1">
    <source>
        <dbReference type="SAM" id="MobiDB-lite"/>
    </source>
</evidence>
<keyword evidence="3" id="KW-1185">Reference proteome</keyword>
<sequence length="116" mass="13606">MYEAKMLMGHVENKEETIPWTRKSAKTSEAAAAVEEYLIHPSFERDHEDLVPESRDREFITSQKSMKVDEGEKGQPENSSLRRNQNGKMKKRVSFRSPEVAEIFILYPQQTYLREE</sequence>
<feature type="compositionally biased region" description="Basic and acidic residues" evidence="1">
    <location>
        <begin position="66"/>
        <end position="75"/>
    </location>
</feature>
<protein>
    <submittedName>
        <fullName evidence="2">Uncharacterized protein</fullName>
    </submittedName>
</protein>